<evidence type="ECO:0000313" key="7">
    <source>
        <dbReference type="Proteomes" id="UP000184532"/>
    </source>
</evidence>
<dbReference type="PANTHER" id="PTHR23514">
    <property type="entry name" value="BYPASS OF STOP CODON PROTEIN 6"/>
    <property type="match status" value="1"/>
</dbReference>
<feature type="transmembrane region" description="Helical" evidence="5">
    <location>
        <begin position="236"/>
        <end position="256"/>
    </location>
</feature>
<feature type="transmembrane region" description="Helical" evidence="5">
    <location>
        <begin position="46"/>
        <end position="66"/>
    </location>
</feature>
<feature type="transmembrane region" description="Helical" evidence="5">
    <location>
        <begin position="358"/>
        <end position="377"/>
    </location>
</feature>
<dbReference type="AlphaFoldDB" id="A0A1M5Q9G6"/>
<feature type="transmembrane region" description="Helical" evidence="5">
    <location>
        <begin position="293"/>
        <end position="314"/>
    </location>
</feature>
<keyword evidence="7" id="KW-1185">Reference proteome</keyword>
<feature type="transmembrane region" description="Helical" evidence="5">
    <location>
        <begin position="12"/>
        <end position="34"/>
    </location>
</feature>
<sequence>MKSLQLIFSNPRYFAPAWVFTSLNIWFGTWAIYIPSVKEKLDINKADLGIALFCLSLGVFTVFPIASKIINKMGVGKATWVGVLFCSATAVLPLIAPNYYFLMGALFAFGASNGFLDISMNTLVTEIEKEDKQNFMSATHGFFSLGGVLVGLASFLIPIINSPVIHMGGVAILVLILNFYLRKHYVHIVAAPVEKEAFSLKFFKPLLLLGIIGFLAFAGEGAIVDWSGLYLKEVSMAPEALIGSGFLAFSVAMTLGRFLGDGISARIGSVKIVALGAAIAAVGFILVLTEATLLAIIGFALTGLGFSVIVPELFRIGGNIKGVDSAQGVSFIAGTGYSGFLLGPVILGFIAESISLKYSFYALLGCVLLVLMTTLLLQKRSSR</sequence>
<dbReference type="InterPro" id="IPR011701">
    <property type="entry name" value="MFS"/>
</dbReference>
<accession>A0A1M5Q9G6</accession>
<keyword evidence="3 5" id="KW-1133">Transmembrane helix</keyword>
<feature type="transmembrane region" description="Helical" evidence="5">
    <location>
        <begin position="135"/>
        <end position="157"/>
    </location>
</feature>
<evidence type="ECO:0000256" key="1">
    <source>
        <dbReference type="ARBA" id="ARBA00004141"/>
    </source>
</evidence>
<organism evidence="6 7">
    <name type="scientific">Flagellimonas flava</name>
    <dbReference type="NCBI Taxonomy" id="570519"/>
    <lineage>
        <taxon>Bacteria</taxon>
        <taxon>Pseudomonadati</taxon>
        <taxon>Bacteroidota</taxon>
        <taxon>Flavobacteriia</taxon>
        <taxon>Flavobacteriales</taxon>
        <taxon>Flavobacteriaceae</taxon>
        <taxon>Flagellimonas</taxon>
    </lineage>
</organism>
<keyword evidence="4 5" id="KW-0472">Membrane</keyword>
<evidence type="ECO:0000256" key="2">
    <source>
        <dbReference type="ARBA" id="ARBA00022692"/>
    </source>
</evidence>
<evidence type="ECO:0000256" key="3">
    <source>
        <dbReference type="ARBA" id="ARBA00022989"/>
    </source>
</evidence>
<evidence type="ECO:0000313" key="6">
    <source>
        <dbReference type="EMBL" id="SHH10516.1"/>
    </source>
</evidence>
<dbReference type="InterPro" id="IPR036259">
    <property type="entry name" value="MFS_trans_sf"/>
</dbReference>
<reference evidence="7" key="1">
    <citation type="submission" date="2016-11" db="EMBL/GenBank/DDBJ databases">
        <authorList>
            <person name="Varghese N."/>
            <person name="Submissions S."/>
        </authorList>
    </citation>
    <scope>NUCLEOTIDE SEQUENCE [LARGE SCALE GENOMIC DNA]</scope>
    <source>
        <strain evidence="7">DSM 22638</strain>
    </source>
</reference>
<dbReference type="GO" id="GO:0022857">
    <property type="term" value="F:transmembrane transporter activity"/>
    <property type="evidence" value="ECO:0007669"/>
    <property type="project" value="InterPro"/>
</dbReference>
<dbReference type="InterPro" id="IPR051788">
    <property type="entry name" value="MFS_Transporter"/>
</dbReference>
<dbReference type="RefSeq" id="WP_073182138.1">
    <property type="nucleotide sequence ID" value="NZ_FQWL01000012.1"/>
</dbReference>
<feature type="transmembrane region" description="Helical" evidence="5">
    <location>
        <begin position="102"/>
        <end position="123"/>
    </location>
</feature>
<dbReference type="EMBL" id="FQWL01000012">
    <property type="protein sequence ID" value="SHH10516.1"/>
    <property type="molecule type" value="Genomic_DNA"/>
</dbReference>
<comment type="subcellular location">
    <subcellularLocation>
        <location evidence="1">Membrane</location>
        <topology evidence="1">Multi-pass membrane protein</topology>
    </subcellularLocation>
</comment>
<dbReference type="Gene3D" id="1.20.1250.20">
    <property type="entry name" value="MFS general substrate transporter like domains"/>
    <property type="match status" value="2"/>
</dbReference>
<proteinExistence type="predicted"/>
<dbReference type="Proteomes" id="UP000184532">
    <property type="component" value="Unassembled WGS sequence"/>
</dbReference>
<dbReference type="Pfam" id="PF07690">
    <property type="entry name" value="MFS_1"/>
    <property type="match status" value="1"/>
</dbReference>
<feature type="transmembrane region" description="Helical" evidence="5">
    <location>
        <begin position="326"/>
        <end position="346"/>
    </location>
</feature>
<protein>
    <submittedName>
        <fullName evidence="6">Fucose permease</fullName>
    </submittedName>
</protein>
<dbReference type="GO" id="GO:0016020">
    <property type="term" value="C:membrane"/>
    <property type="evidence" value="ECO:0007669"/>
    <property type="project" value="UniProtKB-SubCell"/>
</dbReference>
<feature type="transmembrane region" description="Helical" evidence="5">
    <location>
        <begin position="78"/>
        <end position="96"/>
    </location>
</feature>
<feature type="transmembrane region" description="Helical" evidence="5">
    <location>
        <begin position="268"/>
        <end position="287"/>
    </location>
</feature>
<evidence type="ECO:0000256" key="5">
    <source>
        <dbReference type="SAM" id="Phobius"/>
    </source>
</evidence>
<feature type="transmembrane region" description="Helical" evidence="5">
    <location>
        <begin position="202"/>
        <end position="224"/>
    </location>
</feature>
<dbReference type="CDD" id="cd17393">
    <property type="entry name" value="MFS_MosC_like"/>
    <property type="match status" value="1"/>
</dbReference>
<evidence type="ECO:0000256" key="4">
    <source>
        <dbReference type="ARBA" id="ARBA00023136"/>
    </source>
</evidence>
<keyword evidence="2 5" id="KW-0812">Transmembrane</keyword>
<name>A0A1M5Q9G6_9FLAO</name>
<dbReference type="STRING" id="570519.SAMN04488116_3559"/>
<dbReference type="SUPFAM" id="SSF103473">
    <property type="entry name" value="MFS general substrate transporter"/>
    <property type="match status" value="1"/>
</dbReference>
<gene>
    <name evidence="6" type="ORF">SAMN04488116_3559</name>
</gene>
<feature type="transmembrane region" description="Helical" evidence="5">
    <location>
        <begin position="163"/>
        <end position="181"/>
    </location>
</feature>
<dbReference type="PANTHER" id="PTHR23514:SF13">
    <property type="entry name" value="INNER MEMBRANE PROTEIN YBJJ"/>
    <property type="match status" value="1"/>
</dbReference>
<dbReference type="OrthoDB" id="9809599at2"/>